<sequence>MEEQTGPDRVSLLSLPPEIQTKICSYLALSFEHSAINAVLRTCKQLHEIALSLSVSFFRNTAFYGDGDGSCSRVRNVQFLRYILIRKPDLGKHVKTVILGSFSSDNPRYEHPKDAALPSGIKSTKEEIAVFRETIQKKLGQFGLEKYPWYTPWVEEWTDGLEQGSTDAQITLILLVCPNIRALFFEQPRGAPIFIRFLFVVGLLSNAIPEAHYPDTPSGVPLVNVQEVYHEPCEVVSGYKDFAMHAHPILFLPNLRSYECNFAYRGDRGTPGLEILKPRFSSVGKIVLRACVVSGPVLSALLKTCKALKKLEYTQFCTARSLIGVNPQQLTEALLLHADTLEDLYVHFDDLWDKRWDWQDHTDILYMGTRFSQLRSLKRLTVSMQCITGILAGPPEHDNGAPQMPLKVEQAPSLIECLPESLEYLKIVACGEGIQEKAAELLRTIEQRQRFTRLTYIGFFFNRWLMESEIELRCSLPDVQLDIRYQDRDEYVYALPRPSWNSGLGGLRNRISRIYAADARQQYLVRREL</sequence>
<organism evidence="1 2">
    <name type="scientific">Bionectria ochroleuca</name>
    <name type="common">Gliocladium roseum</name>
    <dbReference type="NCBI Taxonomy" id="29856"/>
    <lineage>
        <taxon>Eukaryota</taxon>
        <taxon>Fungi</taxon>
        <taxon>Dikarya</taxon>
        <taxon>Ascomycota</taxon>
        <taxon>Pezizomycotina</taxon>
        <taxon>Sordariomycetes</taxon>
        <taxon>Hypocreomycetidae</taxon>
        <taxon>Hypocreales</taxon>
        <taxon>Bionectriaceae</taxon>
        <taxon>Clonostachys</taxon>
    </lineage>
</organism>
<reference evidence="1 2" key="1">
    <citation type="submission" date="2019-06" db="EMBL/GenBank/DDBJ databases">
        <authorList>
            <person name="Broberg M."/>
        </authorList>
    </citation>
    <scope>NUCLEOTIDE SEQUENCE [LARGE SCALE GENOMIC DNA]</scope>
</reference>
<comment type="caution">
    <text evidence="1">The sequence shown here is derived from an EMBL/GenBank/DDBJ whole genome shotgun (WGS) entry which is preliminary data.</text>
</comment>
<keyword evidence="2" id="KW-1185">Reference proteome</keyword>
<evidence type="ECO:0000313" key="2">
    <source>
        <dbReference type="Proteomes" id="UP000766486"/>
    </source>
</evidence>
<proteinExistence type="predicted"/>
<dbReference type="EMBL" id="CABFNS010000741">
    <property type="protein sequence ID" value="VUC25954.1"/>
    <property type="molecule type" value="Genomic_DNA"/>
</dbReference>
<gene>
    <name evidence="1" type="ORF">CLO192961_LOCUS176561</name>
</gene>
<dbReference type="Proteomes" id="UP000766486">
    <property type="component" value="Unassembled WGS sequence"/>
</dbReference>
<accession>A0ABY6U4F6</accession>
<name>A0ABY6U4F6_BIOOC</name>
<protein>
    <recommendedName>
        <fullName evidence="3">F-box domain-containing protein</fullName>
    </recommendedName>
</protein>
<evidence type="ECO:0008006" key="3">
    <source>
        <dbReference type="Google" id="ProtNLM"/>
    </source>
</evidence>
<evidence type="ECO:0000313" key="1">
    <source>
        <dbReference type="EMBL" id="VUC25954.1"/>
    </source>
</evidence>